<dbReference type="EMBL" id="SNRY01000876">
    <property type="protein sequence ID" value="KAA6335607.1"/>
    <property type="molecule type" value="Genomic_DNA"/>
</dbReference>
<protein>
    <recommendedName>
        <fullName evidence="1">Baseplate structural protein Gp10 C-terminal domain-containing protein</fullName>
    </recommendedName>
</protein>
<proteinExistence type="predicted"/>
<evidence type="ECO:0000259" key="1">
    <source>
        <dbReference type="Pfam" id="PF21939"/>
    </source>
</evidence>
<sequence length="758" mass="78995">MKKTVLSVLIAGAIIVIALMTVNKATARIVPTPDVVTDTIKKNGTLTNASKVRLLHAGDTLLTPVPIGTVMHRLGIAHEDDTVFLRGIEGETIASFTDRKASESEYGVVKVDGTSITATDGVISAAGGGLTQTINVINNSADNNHIDIEDGFDLTSDAQDITMTTAVGGVSIFSKSQLNMTSDDEVYVGSHGQATLVSHNGDVQVNSVGGSTTVDGKDGVYIASSLGGINVESKDVVIYAYEDAELMGESNVAITTDEGDITINSAAGTIELGAGNGIQVSGPTVINSNLTVNGTFTGGGAYTYIQAYPDGSFVDIVAEDGSLFMYGNSLNMEVPDIHMPIGSKIRRETAATGVYDTYITNSDYASTSTAGVVKVDGSSITVNNNGVISATGGGGGYLPITGGTLTGDLTILAPSSLDVQGDITGKVILASNSITSPGYHVDGKTNDDVLLAGGGTAAKNAHTHTKDQITDFPAWSAAATKPTYTASDVGAVPTSRTVNSKALSANISLTASDVGAVPTSRTVNSKALSANVTLTAADVGAAAIRTDVTGNFGSIPQPDGNYLIHGSSSSVEIPDAPFSSSRWFLTTMGDGTKRTQIISPVDYTTLWLRNVYMTDTGGITAKSPWFQIATMNMVYPVGSIYMSVNNVNPGTYILNTTWVAWGAGRVPVAVDTTTDFNTVEKTGGAKTVILTVAQMPEHHHKKFSGYANPSTEYGDTRYLSRVGGGATLTDLYTEYAGSNEAHTNLQPYITCYMWKRTQ</sequence>
<dbReference type="AlphaFoldDB" id="A0A5J4RNY5"/>
<organism evidence="2">
    <name type="scientific">termite gut metagenome</name>
    <dbReference type="NCBI Taxonomy" id="433724"/>
    <lineage>
        <taxon>unclassified sequences</taxon>
        <taxon>metagenomes</taxon>
        <taxon>organismal metagenomes</taxon>
    </lineage>
</organism>
<gene>
    <name evidence="2" type="ORF">EZS27_016174</name>
</gene>
<feature type="domain" description="Baseplate structural protein Gp10 C-terminal" evidence="1">
    <location>
        <begin position="631"/>
        <end position="757"/>
    </location>
</feature>
<evidence type="ECO:0000313" key="2">
    <source>
        <dbReference type="EMBL" id="KAA6335607.1"/>
    </source>
</evidence>
<name>A0A5J4RNY5_9ZZZZ</name>
<accession>A0A5J4RNY5</accession>
<comment type="caution">
    <text evidence="2">The sequence shown here is derived from an EMBL/GenBank/DDBJ whole genome shotgun (WGS) entry which is preliminary data.</text>
</comment>
<dbReference type="Pfam" id="PF21939">
    <property type="entry name" value="Gp10_C"/>
    <property type="match status" value="1"/>
</dbReference>
<reference evidence="2" key="1">
    <citation type="submission" date="2019-03" db="EMBL/GenBank/DDBJ databases">
        <title>Single cell metagenomics reveals metabolic interactions within the superorganism composed of flagellate Streblomastix strix and complex community of Bacteroidetes bacteria on its surface.</title>
        <authorList>
            <person name="Treitli S.C."/>
            <person name="Kolisko M."/>
            <person name="Husnik F."/>
            <person name="Keeling P."/>
            <person name="Hampl V."/>
        </authorList>
    </citation>
    <scope>NUCLEOTIDE SEQUENCE</scope>
    <source>
        <strain evidence="2">STM</strain>
    </source>
</reference>
<dbReference type="InterPro" id="IPR053827">
    <property type="entry name" value="Gp10_C"/>
</dbReference>